<feature type="compositionally biased region" description="Pro residues" evidence="6">
    <location>
        <begin position="15"/>
        <end position="37"/>
    </location>
</feature>
<dbReference type="Gene3D" id="1.20.1250.20">
    <property type="entry name" value="MFS general substrate transporter like domains"/>
    <property type="match status" value="1"/>
</dbReference>
<reference evidence="9 10" key="1">
    <citation type="submission" date="2017-10" db="EMBL/GenBank/DDBJ databases">
        <title>Sequencing the genomes of 1000 actinobacteria strains.</title>
        <authorList>
            <person name="Klenk H.-P."/>
        </authorList>
    </citation>
    <scope>NUCLEOTIDE SEQUENCE [LARGE SCALE GENOMIC DNA]</scope>
    <source>
        <strain evidence="9 10">DSM 21801</strain>
    </source>
</reference>
<accession>A0A2A9D3I5</accession>
<keyword evidence="10" id="KW-1185">Reference proteome</keyword>
<evidence type="ECO:0000256" key="2">
    <source>
        <dbReference type="ARBA" id="ARBA00022475"/>
    </source>
</evidence>
<feature type="domain" description="Major facilitator superfamily (MFS) profile" evidence="8">
    <location>
        <begin position="47"/>
        <end position="468"/>
    </location>
</feature>
<feature type="compositionally biased region" description="Low complexity" evidence="6">
    <location>
        <begin position="240"/>
        <end position="262"/>
    </location>
</feature>
<feature type="transmembrane region" description="Helical" evidence="7">
    <location>
        <begin position="195"/>
        <end position="224"/>
    </location>
</feature>
<protein>
    <submittedName>
        <fullName evidence="9">Putative MFS family arabinose efflux permease</fullName>
    </submittedName>
</protein>
<feature type="transmembrane region" description="Helical" evidence="7">
    <location>
        <begin position="326"/>
        <end position="344"/>
    </location>
</feature>
<keyword evidence="2" id="KW-1003">Cell membrane</keyword>
<feature type="transmembrane region" description="Helical" evidence="7">
    <location>
        <begin position="410"/>
        <end position="436"/>
    </location>
</feature>
<organism evidence="9 10">
    <name type="scientific">Serinibacter salmoneus</name>
    <dbReference type="NCBI Taxonomy" id="556530"/>
    <lineage>
        <taxon>Bacteria</taxon>
        <taxon>Bacillati</taxon>
        <taxon>Actinomycetota</taxon>
        <taxon>Actinomycetes</taxon>
        <taxon>Micrococcales</taxon>
        <taxon>Beutenbergiaceae</taxon>
        <taxon>Serinibacter</taxon>
    </lineage>
</organism>
<dbReference type="PANTHER" id="PTHR23513:SF6">
    <property type="entry name" value="MAJOR FACILITATOR SUPERFAMILY ASSOCIATED DOMAIN-CONTAINING PROTEIN"/>
    <property type="match status" value="1"/>
</dbReference>
<evidence type="ECO:0000256" key="6">
    <source>
        <dbReference type="SAM" id="MobiDB-lite"/>
    </source>
</evidence>
<dbReference type="GO" id="GO:0005886">
    <property type="term" value="C:plasma membrane"/>
    <property type="evidence" value="ECO:0007669"/>
    <property type="project" value="UniProtKB-SubCell"/>
</dbReference>
<feature type="transmembrane region" description="Helical" evidence="7">
    <location>
        <begin position="56"/>
        <end position="77"/>
    </location>
</feature>
<feature type="transmembrane region" description="Helical" evidence="7">
    <location>
        <begin position="83"/>
        <end position="104"/>
    </location>
</feature>
<dbReference type="InterPro" id="IPR011701">
    <property type="entry name" value="MFS"/>
</dbReference>
<evidence type="ECO:0000256" key="5">
    <source>
        <dbReference type="ARBA" id="ARBA00023136"/>
    </source>
</evidence>
<feature type="transmembrane region" description="Helical" evidence="7">
    <location>
        <begin position="116"/>
        <end position="149"/>
    </location>
</feature>
<feature type="region of interest" description="Disordered" evidence="6">
    <location>
        <begin position="233"/>
        <end position="264"/>
    </location>
</feature>
<dbReference type="SUPFAM" id="SSF103473">
    <property type="entry name" value="MFS general substrate transporter"/>
    <property type="match status" value="1"/>
</dbReference>
<comment type="subcellular location">
    <subcellularLocation>
        <location evidence="1">Cell membrane</location>
        <topology evidence="1">Multi-pass membrane protein</topology>
    </subcellularLocation>
</comment>
<feature type="region of interest" description="Disordered" evidence="6">
    <location>
        <begin position="1"/>
        <end position="40"/>
    </location>
</feature>
<dbReference type="PROSITE" id="PS50850">
    <property type="entry name" value="MFS"/>
    <property type="match status" value="1"/>
</dbReference>
<evidence type="ECO:0000313" key="9">
    <source>
        <dbReference type="EMBL" id="PFG20815.1"/>
    </source>
</evidence>
<feature type="transmembrane region" description="Helical" evidence="7">
    <location>
        <begin position="356"/>
        <end position="374"/>
    </location>
</feature>
<keyword evidence="5 7" id="KW-0472">Membrane</keyword>
<name>A0A2A9D3I5_9MICO</name>
<dbReference type="EMBL" id="PDJD01000001">
    <property type="protein sequence ID" value="PFG20815.1"/>
    <property type="molecule type" value="Genomic_DNA"/>
</dbReference>
<feature type="transmembrane region" description="Helical" evidence="7">
    <location>
        <begin position="380"/>
        <end position="398"/>
    </location>
</feature>
<keyword evidence="4 7" id="KW-1133">Transmembrane helix</keyword>
<sequence>MSAHLAASPGSSTPDPGPVPVSPSTPTPTPTPAPTATPAPARALGRPFAAQLTSTGAANLGDGVLAALVPLIAIGLTTSPAQVSLLSAATWLPWLLLGIAAGVLVDRADRRRIQVFALLARAALLGTAALLAAQDLLTMPILLIVALLYGATEVLADLGATSILPDLVPAERLPAANGRVIAVQQVTNGFLGAPLAAALLVVGAAWGLGAAGALAALAALVLLVGLRGSFRHASTPHRAPPGSVTAAPAAPTGGDAGSPTPSATTRMAAAGAEVREGLAFLWRHPVLRPLTINAAVLNAASTGYMAVFVLWAVGPASHIGLSEAQFPFLMLGFAAGAVAGSFLAQRVQDALGEIRTIVVTLTVNTLLLLTPIVLTGLPALLVAFAAIGALNAIGNVVSQSLRQRLVPRSLLGRVGGAGRTLAFGMMPLGAVLGGLIAELWGLPATFLAAVAISLLAIAQVAWRVRPSTVREALTAAVARAA</sequence>
<dbReference type="RefSeq" id="WP_098469739.1">
    <property type="nucleotide sequence ID" value="NZ_PDJD01000001.1"/>
</dbReference>
<dbReference type="Proteomes" id="UP000224915">
    <property type="component" value="Unassembled WGS sequence"/>
</dbReference>
<dbReference type="GO" id="GO:0022857">
    <property type="term" value="F:transmembrane transporter activity"/>
    <property type="evidence" value="ECO:0007669"/>
    <property type="project" value="InterPro"/>
</dbReference>
<comment type="caution">
    <text evidence="9">The sequence shown here is derived from an EMBL/GenBank/DDBJ whole genome shotgun (WGS) entry which is preliminary data.</text>
</comment>
<proteinExistence type="predicted"/>
<evidence type="ECO:0000256" key="1">
    <source>
        <dbReference type="ARBA" id="ARBA00004651"/>
    </source>
</evidence>
<evidence type="ECO:0000256" key="7">
    <source>
        <dbReference type="SAM" id="Phobius"/>
    </source>
</evidence>
<dbReference type="PANTHER" id="PTHR23513">
    <property type="entry name" value="INTEGRAL MEMBRANE EFFLUX PROTEIN-RELATED"/>
    <property type="match status" value="1"/>
</dbReference>
<dbReference type="InterPro" id="IPR036259">
    <property type="entry name" value="MFS_trans_sf"/>
</dbReference>
<dbReference type="InterPro" id="IPR020846">
    <property type="entry name" value="MFS_dom"/>
</dbReference>
<keyword evidence="3 7" id="KW-0812">Transmembrane</keyword>
<evidence type="ECO:0000259" key="8">
    <source>
        <dbReference type="PROSITE" id="PS50850"/>
    </source>
</evidence>
<dbReference type="AlphaFoldDB" id="A0A2A9D3I5"/>
<evidence type="ECO:0000256" key="4">
    <source>
        <dbReference type="ARBA" id="ARBA00022989"/>
    </source>
</evidence>
<dbReference type="Pfam" id="PF07690">
    <property type="entry name" value="MFS_1"/>
    <property type="match status" value="1"/>
</dbReference>
<dbReference type="CDD" id="cd06173">
    <property type="entry name" value="MFS_MefA_like"/>
    <property type="match status" value="1"/>
</dbReference>
<feature type="transmembrane region" description="Helical" evidence="7">
    <location>
        <begin position="290"/>
        <end position="314"/>
    </location>
</feature>
<evidence type="ECO:0000313" key="10">
    <source>
        <dbReference type="Proteomes" id="UP000224915"/>
    </source>
</evidence>
<feature type="compositionally biased region" description="Low complexity" evidence="6">
    <location>
        <begin position="1"/>
        <end position="14"/>
    </location>
</feature>
<evidence type="ECO:0000256" key="3">
    <source>
        <dbReference type="ARBA" id="ARBA00022692"/>
    </source>
</evidence>
<gene>
    <name evidence="9" type="ORF">ATL40_2430</name>
</gene>
<feature type="transmembrane region" description="Helical" evidence="7">
    <location>
        <begin position="442"/>
        <end position="462"/>
    </location>
</feature>